<protein>
    <recommendedName>
        <fullName evidence="9">NF-kappa-B inhibitor-like protein 1</fullName>
    </recommendedName>
</protein>
<keyword evidence="4" id="KW-0040">ANK repeat</keyword>
<organism evidence="7 8">
    <name type="scientific">Symbiodinium natans</name>
    <dbReference type="NCBI Taxonomy" id="878477"/>
    <lineage>
        <taxon>Eukaryota</taxon>
        <taxon>Sar</taxon>
        <taxon>Alveolata</taxon>
        <taxon>Dinophyceae</taxon>
        <taxon>Suessiales</taxon>
        <taxon>Symbiodiniaceae</taxon>
        <taxon>Symbiodinium</taxon>
    </lineage>
</organism>
<evidence type="ECO:0000256" key="5">
    <source>
        <dbReference type="ARBA" id="ARBA00023242"/>
    </source>
</evidence>
<accession>A0A812LZJ8</accession>
<feature type="compositionally biased region" description="Low complexity" evidence="6">
    <location>
        <begin position="187"/>
        <end position="200"/>
    </location>
</feature>
<evidence type="ECO:0000256" key="2">
    <source>
        <dbReference type="ARBA" id="ARBA00022553"/>
    </source>
</evidence>
<feature type="region of interest" description="Disordered" evidence="6">
    <location>
        <begin position="162"/>
        <end position="213"/>
    </location>
</feature>
<dbReference type="Proteomes" id="UP000604046">
    <property type="component" value="Unassembled WGS sequence"/>
</dbReference>
<keyword evidence="3" id="KW-0677">Repeat</keyword>
<evidence type="ECO:0008006" key="9">
    <source>
        <dbReference type="Google" id="ProtNLM"/>
    </source>
</evidence>
<evidence type="ECO:0000256" key="1">
    <source>
        <dbReference type="ARBA" id="ARBA00004123"/>
    </source>
</evidence>
<dbReference type="GO" id="GO:0005634">
    <property type="term" value="C:nucleus"/>
    <property type="evidence" value="ECO:0007669"/>
    <property type="project" value="UniProtKB-SubCell"/>
</dbReference>
<evidence type="ECO:0000256" key="6">
    <source>
        <dbReference type="SAM" id="MobiDB-lite"/>
    </source>
</evidence>
<keyword evidence="2" id="KW-0597">Phosphoprotein</keyword>
<reference evidence="7" key="1">
    <citation type="submission" date="2021-02" db="EMBL/GenBank/DDBJ databases">
        <authorList>
            <person name="Dougan E. K."/>
            <person name="Rhodes N."/>
            <person name="Thang M."/>
            <person name="Chan C."/>
        </authorList>
    </citation>
    <scope>NUCLEOTIDE SEQUENCE</scope>
</reference>
<dbReference type="PANTHER" id="PTHR15263">
    <property type="entry name" value="I-KAPPA-B-LIKE PROTEIN IKBL"/>
    <property type="match status" value="1"/>
</dbReference>
<keyword evidence="5" id="KW-0539">Nucleus</keyword>
<dbReference type="GO" id="GO:0043124">
    <property type="term" value="P:negative regulation of canonical NF-kappaB signal transduction"/>
    <property type="evidence" value="ECO:0007669"/>
    <property type="project" value="InterPro"/>
</dbReference>
<comment type="caution">
    <text evidence="7">The sequence shown here is derived from an EMBL/GenBank/DDBJ whole genome shotgun (WGS) entry which is preliminary data.</text>
</comment>
<name>A0A812LZJ8_9DINO</name>
<gene>
    <name evidence="7" type="ORF">SNAT2548_LOCUS12197</name>
</gene>
<dbReference type="OrthoDB" id="446081at2759"/>
<evidence type="ECO:0000313" key="7">
    <source>
        <dbReference type="EMBL" id="CAE7249698.1"/>
    </source>
</evidence>
<comment type="subcellular location">
    <subcellularLocation>
        <location evidence="1">Nucleus</location>
    </subcellularLocation>
</comment>
<evidence type="ECO:0000256" key="3">
    <source>
        <dbReference type="ARBA" id="ARBA00022737"/>
    </source>
</evidence>
<dbReference type="AlphaFoldDB" id="A0A812LZJ8"/>
<dbReference type="PANTHER" id="PTHR15263:SF1">
    <property type="entry name" value="NF-KAPPA-B INHIBITOR-LIKE PROTEIN 1"/>
    <property type="match status" value="1"/>
</dbReference>
<keyword evidence="8" id="KW-1185">Reference proteome</keyword>
<sequence>MAWLLCQPGAESILEARNGRGESPLCLATRLCRGCVAMRLVEALADPGACDNEGESAEAMDLDGLLREAERDELCRQAAKEDRLLAAVAEARRKREELDWRRRLFETMGQEDDDFCRFESHQDLESTDTGRPDSWMDDIAAQAEARAAGSVSMSQILAEAAAAAQPAAEPKADFDPGPPPSGKRPGAAKPEAAESSQPAAPEDPEAAAEARLEARRRDEAKWKKLEAKVDEAGQSETPLRLWEAELPWPSGTAENPLHVDASGHPKVVRSQLRAGLLRWHPDKFEQRFGRFLPVDDKARSSILGRVKALAQQLTRLMAALPDS</sequence>
<evidence type="ECO:0000256" key="4">
    <source>
        <dbReference type="ARBA" id="ARBA00023043"/>
    </source>
</evidence>
<proteinExistence type="predicted"/>
<dbReference type="InterPro" id="IPR038753">
    <property type="entry name" value="NFKBIL1"/>
</dbReference>
<dbReference type="EMBL" id="CAJNDS010001150">
    <property type="protein sequence ID" value="CAE7249698.1"/>
    <property type="molecule type" value="Genomic_DNA"/>
</dbReference>
<evidence type="ECO:0000313" key="8">
    <source>
        <dbReference type="Proteomes" id="UP000604046"/>
    </source>
</evidence>